<dbReference type="Proteomes" id="UP001597497">
    <property type="component" value="Unassembled WGS sequence"/>
</dbReference>
<dbReference type="Pfam" id="PF01381">
    <property type="entry name" value="HTH_3"/>
    <property type="match status" value="1"/>
</dbReference>
<evidence type="ECO:0000256" key="1">
    <source>
        <dbReference type="ARBA" id="ARBA00023125"/>
    </source>
</evidence>
<proteinExistence type="predicted"/>
<keyword evidence="1" id="KW-0238">DNA-binding</keyword>
<accession>A0ABW5R910</accession>
<keyword evidence="4" id="KW-1185">Reference proteome</keyword>
<dbReference type="EMBL" id="JBHUMM010000010">
    <property type="protein sequence ID" value="MFD2671240.1"/>
    <property type="molecule type" value="Genomic_DNA"/>
</dbReference>
<evidence type="ECO:0000313" key="4">
    <source>
        <dbReference type="Proteomes" id="UP001597497"/>
    </source>
</evidence>
<evidence type="ECO:0000259" key="2">
    <source>
        <dbReference type="PROSITE" id="PS50943"/>
    </source>
</evidence>
<dbReference type="InterPro" id="IPR001387">
    <property type="entry name" value="Cro/C1-type_HTH"/>
</dbReference>
<sequence length="75" mass="8351">MIGKRIQQLRVSHGLTLSELASEAKVSKSYLSNIERDVQTNPSIHFLEKISVVLQVDVQQLLSSNQTESIKDASI</sequence>
<dbReference type="CDD" id="cd00093">
    <property type="entry name" value="HTH_XRE"/>
    <property type="match status" value="1"/>
</dbReference>
<feature type="domain" description="HTH cro/C1-type" evidence="2">
    <location>
        <begin position="6"/>
        <end position="61"/>
    </location>
</feature>
<dbReference type="InterPro" id="IPR010982">
    <property type="entry name" value="Lambda_DNA-bd_dom_sf"/>
</dbReference>
<gene>
    <name evidence="3" type="ORF">ACFSUC_06435</name>
</gene>
<dbReference type="SUPFAM" id="SSF47413">
    <property type="entry name" value="lambda repressor-like DNA-binding domains"/>
    <property type="match status" value="1"/>
</dbReference>
<dbReference type="RefSeq" id="WP_379928677.1">
    <property type="nucleotide sequence ID" value="NZ_JBHUMM010000010.1"/>
</dbReference>
<dbReference type="Gene3D" id="1.10.260.40">
    <property type="entry name" value="lambda repressor-like DNA-binding domains"/>
    <property type="match status" value="1"/>
</dbReference>
<name>A0ABW5R910_9BACL</name>
<comment type="caution">
    <text evidence="3">The sequence shown here is derived from an EMBL/GenBank/DDBJ whole genome shotgun (WGS) entry which is preliminary data.</text>
</comment>
<reference evidence="4" key="1">
    <citation type="journal article" date="2019" name="Int. J. Syst. Evol. Microbiol.">
        <title>The Global Catalogue of Microorganisms (GCM) 10K type strain sequencing project: providing services to taxonomists for standard genome sequencing and annotation.</title>
        <authorList>
            <consortium name="The Broad Institute Genomics Platform"/>
            <consortium name="The Broad Institute Genome Sequencing Center for Infectious Disease"/>
            <person name="Wu L."/>
            <person name="Ma J."/>
        </authorList>
    </citation>
    <scope>NUCLEOTIDE SEQUENCE [LARGE SCALE GENOMIC DNA]</scope>
    <source>
        <strain evidence="4">KCTC 33676</strain>
    </source>
</reference>
<dbReference type="PROSITE" id="PS50943">
    <property type="entry name" value="HTH_CROC1"/>
    <property type="match status" value="1"/>
</dbReference>
<protein>
    <submittedName>
        <fullName evidence="3">Helix-turn-helix domain-containing protein</fullName>
    </submittedName>
</protein>
<dbReference type="SMART" id="SM00530">
    <property type="entry name" value="HTH_XRE"/>
    <property type="match status" value="1"/>
</dbReference>
<organism evidence="3 4">
    <name type="scientific">Marinicrinis sediminis</name>
    <dbReference type="NCBI Taxonomy" id="1652465"/>
    <lineage>
        <taxon>Bacteria</taxon>
        <taxon>Bacillati</taxon>
        <taxon>Bacillota</taxon>
        <taxon>Bacilli</taxon>
        <taxon>Bacillales</taxon>
        <taxon>Paenibacillaceae</taxon>
    </lineage>
</organism>
<evidence type="ECO:0000313" key="3">
    <source>
        <dbReference type="EMBL" id="MFD2671240.1"/>
    </source>
</evidence>
<dbReference type="InterPro" id="IPR050807">
    <property type="entry name" value="TransReg_Diox_bact_type"/>
</dbReference>
<dbReference type="PANTHER" id="PTHR46797">
    <property type="entry name" value="HTH-TYPE TRANSCRIPTIONAL REGULATOR"/>
    <property type="match status" value="1"/>
</dbReference>
<dbReference type="PANTHER" id="PTHR46797:SF13">
    <property type="entry name" value="HTH-TYPE TRANSCRIPTIONAL REGULATOR SINR"/>
    <property type="match status" value="1"/>
</dbReference>